<proteinExistence type="predicted"/>
<gene>
    <name evidence="2" type="ORF">ACIPEN_05675</name>
</gene>
<evidence type="ECO:0000313" key="2">
    <source>
        <dbReference type="EMBL" id="MFJ3045301.1"/>
    </source>
</evidence>
<organism evidence="2 3">
    <name type="scientific">Herbaspirillum chlorophenolicum</name>
    <dbReference type="NCBI Taxonomy" id="211589"/>
    <lineage>
        <taxon>Bacteria</taxon>
        <taxon>Pseudomonadati</taxon>
        <taxon>Pseudomonadota</taxon>
        <taxon>Betaproteobacteria</taxon>
        <taxon>Burkholderiales</taxon>
        <taxon>Oxalobacteraceae</taxon>
        <taxon>Herbaspirillum</taxon>
    </lineage>
</organism>
<dbReference type="InterPro" id="IPR038740">
    <property type="entry name" value="BioF2-like_GNAT_dom"/>
</dbReference>
<dbReference type="Pfam" id="PF13480">
    <property type="entry name" value="Acetyltransf_6"/>
    <property type="match status" value="1"/>
</dbReference>
<reference evidence="2 3" key="1">
    <citation type="submission" date="2024-10" db="EMBL/GenBank/DDBJ databases">
        <title>The Natural Products Discovery Center: Release of the First 8490 Sequenced Strains for Exploring Actinobacteria Biosynthetic Diversity.</title>
        <authorList>
            <person name="Kalkreuter E."/>
            <person name="Kautsar S.A."/>
            <person name="Yang D."/>
            <person name="Bader C.D."/>
            <person name="Teijaro C.N."/>
            <person name="Fluegel L."/>
            <person name="Davis C.M."/>
            <person name="Simpson J.R."/>
            <person name="Lauterbach L."/>
            <person name="Steele A.D."/>
            <person name="Gui C."/>
            <person name="Meng S."/>
            <person name="Li G."/>
            <person name="Viehrig K."/>
            <person name="Ye F."/>
            <person name="Su P."/>
            <person name="Kiefer A.F."/>
            <person name="Nichols A."/>
            <person name="Cepeda A.J."/>
            <person name="Yan W."/>
            <person name="Fan B."/>
            <person name="Jiang Y."/>
            <person name="Adhikari A."/>
            <person name="Zheng C.-J."/>
            <person name="Schuster L."/>
            <person name="Cowan T.M."/>
            <person name="Smanski M.J."/>
            <person name="Chevrette M.G."/>
            <person name="De Carvalho L.P.S."/>
            <person name="Shen B."/>
        </authorList>
    </citation>
    <scope>NUCLEOTIDE SEQUENCE [LARGE SCALE GENOMIC DNA]</scope>
    <source>
        <strain evidence="2 3">NPDC087045</strain>
    </source>
</reference>
<name>A0ABW8EV21_9BURK</name>
<dbReference type="EMBL" id="JBIUZV010000002">
    <property type="protein sequence ID" value="MFJ3045301.1"/>
    <property type="molecule type" value="Genomic_DNA"/>
</dbReference>
<dbReference type="SUPFAM" id="SSF55729">
    <property type="entry name" value="Acyl-CoA N-acyltransferases (Nat)"/>
    <property type="match status" value="1"/>
</dbReference>
<dbReference type="Gene3D" id="3.40.630.30">
    <property type="match status" value="1"/>
</dbReference>
<evidence type="ECO:0000259" key="1">
    <source>
        <dbReference type="Pfam" id="PF13480"/>
    </source>
</evidence>
<comment type="caution">
    <text evidence="2">The sequence shown here is derived from an EMBL/GenBank/DDBJ whole genome shotgun (WGS) entry which is preliminary data.</text>
</comment>
<dbReference type="InterPro" id="IPR016181">
    <property type="entry name" value="Acyl_CoA_acyltransferase"/>
</dbReference>
<sequence>MWWNHHRQAKMMIQDELYSFALRNAQGELVAIAPMMVSLRPGIKAFGIRVLQFFGADPNVTEIRGLICDPNYRELAVATLKNHLHTCKRKWDWIEWQGLSLPQALILATPSAEQPMPRVVCYLALPPTWEELKTSLSRNMKEAIRKCFNSLKRDAHHHEVHVVSKPEEVPDAMQTFFNLHTLRSEADHTVEHANVFQREKSRRFLTAFVHKMAEQNRLRLFQVKIKGQVVATRIGFVCDRHLYLYYSGYDVEWGKYSIMTTVVVHAVQWAIANGFEYLNLSTGRDYSKMRWQPTEYLLHNAIQISPRLRSAHLFHGYTRIRTGALSRFLSRRR</sequence>
<accession>A0ABW8EV21</accession>
<keyword evidence="3" id="KW-1185">Reference proteome</keyword>
<dbReference type="RefSeq" id="WP_402698791.1">
    <property type="nucleotide sequence ID" value="NZ_JBIUZV010000002.1"/>
</dbReference>
<protein>
    <submittedName>
        <fullName evidence="2">GNAT family N-acetyltransferase</fullName>
    </submittedName>
</protein>
<feature type="domain" description="BioF2-like acetyltransferase" evidence="1">
    <location>
        <begin position="139"/>
        <end position="285"/>
    </location>
</feature>
<dbReference type="Proteomes" id="UP001617427">
    <property type="component" value="Unassembled WGS sequence"/>
</dbReference>
<evidence type="ECO:0000313" key="3">
    <source>
        <dbReference type="Proteomes" id="UP001617427"/>
    </source>
</evidence>